<dbReference type="PANTHER" id="PTHR45856">
    <property type="entry name" value="ALPHA/BETA-HYDROLASES SUPERFAMILY PROTEIN"/>
    <property type="match status" value="1"/>
</dbReference>
<name>A0A9X1QBA9_9BACT</name>
<organism evidence="2 3">
    <name type="scientific">Dyadobacter chenhuakuii</name>
    <dbReference type="NCBI Taxonomy" id="2909339"/>
    <lineage>
        <taxon>Bacteria</taxon>
        <taxon>Pseudomonadati</taxon>
        <taxon>Bacteroidota</taxon>
        <taxon>Cytophagia</taxon>
        <taxon>Cytophagales</taxon>
        <taxon>Spirosomataceae</taxon>
        <taxon>Dyadobacter</taxon>
    </lineage>
</organism>
<dbReference type="InterPro" id="IPR051218">
    <property type="entry name" value="Sec_MonoDiacylglyc_Lipase"/>
</dbReference>
<proteinExistence type="predicted"/>
<dbReference type="EMBL" id="JAKFFV010000002">
    <property type="protein sequence ID" value="MCF2497282.1"/>
    <property type="molecule type" value="Genomic_DNA"/>
</dbReference>
<evidence type="ECO:0000313" key="2">
    <source>
        <dbReference type="EMBL" id="MCF2497282.1"/>
    </source>
</evidence>
<dbReference type="Gene3D" id="3.40.50.1820">
    <property type="entry name" value="alpha/beta hydrolase"/>
    <property type="match status" value="1"/>
</dbReference>
<evidence type="ECO:0000313" key="3">
    <source>
        <dbReference type="Proteomes" id="UP001139411"/>
    </source>
</evidence>
<dbReference type="Proteomes" id="UP001139411">
    <property type="component" value="Unassembled WGS sequence"/>
</dbReference>
<dbReference type="GO" id="GO:0006629">
    <property type="term" value="P:lipid metabolic process"/>
    <property type="evidence" value="ECO:0007669"/>
    <property type="project" value="InterPro"/>
</dbReference>
<feature type="domain" description="Fungal lipase-type" evidence="1">
    <location>
        <begin position="107"/>
        <end position="262"/>
    </location>
</feature>
<evidence type="ECO:0000259" key="1">
    <source>
        <dbReference type="Pfam" id="PF01764"/>
    </source>
</evidence>
<gene>
    <name evidence="2" type="ORF">L0661_03140</name>
</gene>
<sequence>MSENHPRSSRYKIERHYCCFLAILILLGSVSVKAQNSQLKPGFDKEEYLELLRMHVLLYDSTKVDPSKPKSAITKPTHFTNVYNSSVVGLDNKWGLWISKKHPIAVLNVRGTTVNPVGWLENFYAAMVPAKGEVKLANDYTFQYHLADNPDAAVHIGWLVGMAFLAKDIVPKIDSCYKSGIKEFLIMGHSQGGAITFLLTSHLYQLQKDKKLPADIRFKSYASASPKVGNTYYAYEYESLIDGGWGYNVVNAADWVPELPFSVQTLDDFNETNPFKNIDPVIKKQNLLTRFALKHAYKQMKNPSVKAQKNYQKYLGNYASKSIKKALPEFQPPVYFKSANYVRIGPTIALIPDAAYYELFPDSDTQVFMHHLPDPYLYLMQKYKH</sequence>
<dbReference type="InterPro" id="IPR002921">
    <property type="entry name" value="Fungal_lipase-type"/>
</dbReference>
<dbReference type="SUPFAM" id="SSF53474">
    <property type="entry name" value="alpha/beta-Hydrolases"/>
    <property type="match status" value="1"/>
</dbReference>
<reference evidence="2" key="1">
    <citation type="submission" date="2022-01" db="EMBL/GenBank/DDBJ databases">
        <title>Novel species in genus Dyadobacter.</title>
        <authorList>
            <person name="Ma C."/>
        </authorList>
    </citation>
    <scope>NUCLEOTIDE SEQUENCE</scope>
    <source>
        <strain evidence="2">CY357</strain>
    </source>
</reference>
<comment type="caution">
    <text evidence="2">The sequence shown here is derived from an EMBL/GenBank/DDBJ whole genome shotgun (WGS) entry which is preliminary data.</text>
</comment>
<accession>A0A9X1QBA9</accession>
<dbReference type="InterPro" id="IPR029058">
    <property type="entry name" value="AB_hydrolase_fold"/>
</dbReference>
<dbReference type="Pfam" id="PF01764">
    <property type="entry name" value="Lipase_3"/>
    <property type="match status" value="1"/>
</dbReference>
<dbReference type="RefSeq" id="WP_235176757.1">
    <property type="nucleotide sequence ID" value="NZ_JAKFFV010000002.1"/>
</dbReference>
<dbReference type="AlphaFoldDB" id="A0A9X1QBA9"/>
<protein>
    <submittedName>
        <fullName evidence="2">Lipase family protein</fullName>
    </submittedName>
</protein>
<dbReference type="PANTHER" id="PTHR45856:SF24">
    <property type="entry name" value="FUNGAL LIPASE-LIKE DOMAIN-CONTAINING PROTEIN"/>
    <property type="match status" value="1"/>
</dbReference>